<protein>
    <submittedName>
        <fullName evidence="2">VOC family protein</fullName>
    </submittedName>
</protein>
<dbReference type="InterPro" id="IPR037523">
    <property type="entry name" value="VOC_core"/>
</dbReference>
<dbReference type="RefSeq" id="WP_341672634.1">
    <property type="nucleotide sequence ID" value="NZ_JBBYHV010000001.1"/>
</dbReference>
<dbReference type="PANTHER" id="PTHR33993:SF1">
    <property type="entry name" value="GLYOXALASE FAMILY PROTEIN"/>
    <property type="match status" value="1"/>
</dbReference>
<evidence type="ECO:0000313" key="2">
    <source>
        <dbReference type="EMBL" id="MEL1250115.1"/>
    </source>
</evidence>
<gene>
    <name evidence="2" type="ORF">AAEO60_05480</name>
</gene>
<dbReference type="PROSITE" id="PS51819">
    <property type="entry name" value="VOC"/>
    <property type="match status" value="1"/>
</dbReference>
<dbReference type="SUPFAM" id="SSF54593">
    <property type="entry name" value="Glyoxalase/Bleomycin resistance protein/Dihydroxybiphenyl dioxygenase"/>
    <property type="match status" value="1"/>
</dbReference>
<evidence type="ECO:0000259" key="1">
    <source>
        <dbReference type="PROSITE" id="PS51819"/>
    </source>
</evidence>
<accession>A0ABU9ICG2</accession>
<sequence>MAKLDYVELPAPDVAGERAFYERAFGWKFTDYGPQYSAHEEHETQLGLNGTDTPTRTVLPLIRVEDIEAAYAAVVAAGGSITVETIEYPGGKRFLFADPAGLEMGCYQPDQT</sequence>
<keyword evidence="3" id="KW-1185">Reference proteome</keyword>
<comment type="caution">
    <text evidence="2">The sequence shown here is derived from an EMBL/GenBank/DDBJ whole genome shotgun (WGS) entry which is preliminary data.</text>
</comment>
<dbReference type="PANTHER" id="PTHR33993">
    <property type="entry name" value="GLYOXALASE-RELATED"/>
    <property type="match status" value="1"/>
</dbReference>
<dbReference type="InterPro" id="IPR052164">
    <property type="entry name" value="Anthracycline_SecMetBiosynth"/>
</dbReference>
<dbReference type="InterPro" id="IPR029068">
    <property type="entry name" value="Glyas_Bleomycin-R_OHBP_Dase"/>
</dbReference>
<dbReference type="InterPro" id="IPR004360">
    <property type="entry name" value="Glyas_Fos-R_dOase_dom"/>
</dbReference>
<dbReference type="Pfam" id="PF00903">
    <property type="entry name" value="Glyoxalase"/>
    <property type="match status" value="1"/>
</dbReference>
<evidence type="ECO:0000313" key="3">
    <source>
        <dbReference type="Proteomes" id="UP001497045"/>
    </source>
</evidence>
<name>A0ABU9ICG2_9SPHN</name>
<dbReference type="Proteomes" id="UP001497045">
    <property type="component" value="Unassembled WGS sequence"/>
</dbReference>
<reference evidence="2 3" key="1">
    <citation type="submission" date="2024-04" db="EMBL/GenBank/DDBJ databases">
        <title>Aurantiacibacter sp. DGU6 16S ribosomal RNA gene Genome sequencing and assembly.</title>
        <authorList>
            <person name="Park S."/>
        </authorList>
    </citation>
    <scope>NUCLEOTIDE SEQUENCE [LARGE SCALE GENOMIC DNA]</scope>
    <source>
        <strain evidence="2 3">DGU6</strain>
    </source>
</reference>
<organism evidence="2 3">
    <name type="scientific">Aurantiacibacter gilvus</name>
    <dbReference type="NCBI Taxonomy" id="3139141"/>
    <lineage>
        <taxon>Bacteria</taxon>
        <taxon>Pseudomonadati</taxon>
        <taxon>Pseudomonadota</taxon>
        <taxon>Alphaproteobacteria</taxon>
        <taxon>Sphingomonadales</taxon>
        <taxon>Erythrobacteraceae</taxon>
        <taxon>Aurantiacibacter</taxon>
    </lineage>
</organism>
<dbReference type="Gene3D" id="3.10.180.10">
    <property type="entry name" value="2,3-Dihydroxybiphenyl 1,2-Dioxygenase, domain 1"/>
    <property type="match status" value="1"/>
</dbReference>
<dbReference type="EMBL" id="JBBYHV010000001">
    <property type="protein sequence ID" value="MEL1250115.1"/>
    <property type="molecule type" value="Genomic_DNA"/>
</dbReference>
<feature type="domain" description="VOC" evidence="1">
    <location>
        <begin position="3"/>
        <end position="109"/>
    </location>
</feature>
<proteinExistence type="predicted"/>